<evidence type="ECO:0000256" key="8">
    <source>
        <dbReference type="ARBA" id="ARBA00022801"/>
    </source>
</evidence>
<dbReference type="Gene3D" id="3.40.50.300">
    <property type="entry name" value="P-loop containing nucleotide triphosphate hydrolases"/>
    <property type="match status" value="1"/>
</dbReference>
<keyword evidence="9" id="KW-0832">Ubl conjugation</keyword>
<dbReference type="PANTHER" id="PTHR11259:SF1">
    <property type="entry name" value="RAS-RELATED GTP-BINDING PROTEIN"/>
    <property type="match status" value="1"/>
</dbReference>
<evidence type="ECO:0000259" key="16">
    <source>
        <dbReference type="PROSITE" id="PS50853"/>
    </source>
</evidence>
<feature type="domain" description="Fibronectin type-III" evidence="16">
    <location>
        <begin position="551"/>
        <end position="643"/>
    </location>
</feature>
<dbReference type="GO" id="GO:0005525">
    <property type="term" value="F:GTP binding"/>
    <property type="evidence" value="ECO:0007669"/>
    <property type="project" value="UniProtKB-KW"/>
</dbReference>
<feature type="domain" description="Fibronectin type-III" evidence="16">
    <location>
        <begin position="744"/>
        <end position="834"/>
    </location>
</feature>
<dbReference type="SUPFAM" id="SSF49265">
    <property type="entry name" value="Fibronectin type III"/>
    <property type="match status" value="5"/>
</dbReference>
<dbReference type="Proteomes" id="UP001239994">
    <property type="component" value="Unassembled WGS sequence"/>
</dbReference>
<evidence type="ECO:0000256" key="3">
    <source>
        <dbReference type="ARBA" id="ARBA00004496"/>
    </source>
</evidence>
<evidence type="ECO:0000256" key="1">
    <source>
        <dbReference type="ARBA" id="ARBA00004308"/>
    </source>
</evidence>
<comment type="catalytic activity">
    <reaction evidence="13">
        <text>GTP + H2O = GDP + phosphate + H(+)</text>
        <dbReference type="Rhea" id="RHEA:19669"/>
        <dbReference type="ChEBI" id="CHEBI:15377"/>
        <dbReference type="ChEBI" id="CHEBI:15378"/>
        <dbReference type="ChEBI" id="CHEBI:37565"/>
        <dbReference type="ChEBI" id="CHEBI:43474"/>
        <dbReference type="ChEBI" id="CHEBI:58189"/>
    </reaction>
    <physiologicalReaction direction="left-to-right" evidence="13">
        <dbReference type="Rhea" id="RHEA:19670"/>
    </physiologicalReaction>
</comment>
<dbReference type="GO" id="GO:0005634">
    <property type="term" value="C:nucleus"/>
    <property type="evidence" value="ECO:0007669"/>
    <property type="project" value="TreeGrafter"/>
</dbReference>
<keyword evidence="11 15" id="KW-0472">Membrane</keyword>
<dbReference type="PANTHER" id="PTHR11259">
    <property type="entry name" value="RAS-RELATED GTP BINDING RAG/GTR YEAST"/>
    <property type="match status" value="1"/>
</dbReference>
<feature type="region of interest" description="Disordered" evidence="14">
    <location>
        <begin position="167"/>
        <end position="231"/>
    </location>
</feature>
<feature type="domain" description="Fibronectin type-III" evidence="16">
    <location>
        <begin position="932"/>
        <end position="1027"/>
    </location>
</feature>
<dbReference type="GO" id="GO:0005764">
    <property type="term" value="C:lysosome"/>
    <property type="evidence" value="ECO:0007669"/>
    <property type="project" value="UniProtKB-SubCell"/>
</dbReference>
<comment type="similarity">
    <text evidence="4">Belongs to the GTR/RAG GTP-binding protein family.</text>
</comment>
<evidence type="ECO:0000313" key="17">
    <source>
        <dbReference type="EMBL" id="KAK1804216.1"/>
    </source>
</evidence>
<evidence type="ECO:0000256" key="11">
    <source>
        <dbReference type="ARBA" id="ARBA00023136"/>
    </source>
</evidence>
<dbReference type="InterPro" id="IPR027417">
    <property type="entry name" value="P-loop_NTPase"/>
</dbReference>
<dbReference type="InterPro" id="IPR006762">
    <property type="entry name" value="Gtr1_RagA"/>
</dbReference>
<dbReference type="PROSITE" id="PS50853">
    <property type="entry name" value="FN3"/>
    <property type="match status" value="8"/>
</dbReference>
<gene>
    <name evidence="17" type="ORF">P4O66_020250</name>
</gene>
<evidence type="ECO:0000256" key="10">
    <source>
        <dbReference type="ARBA" id="ARBA00023134"/>
    </source>
</evidence>
<accession>A0AAD8ZS56</accession>
<dbReference type="CDD" id="cd00063">
    <property type="entry name" value="FN3"/>
    <property type="match status" value="8"/>
</dbReference>
<dbReference type="SUPFAM" id="SSF52540">
    <property type="entry name" value="P-loop containing nucleoside triphosphate hydrolases"/>
    <property type="match status" value="1"/>
</dbReference>
<keyword evidence="6" id="KW-1017">Isopeptide bond</keyword>
<dbReference type="GO" id="GO:1904263">
    <property type="term" value="P:positive regulation of TORC1 signaling"/>
    <property type="evidence" value="ECO:0007669"/>
    <property type="project" value="TreeGrafter"/>
</dbReference>
<dbReference type="FunFam" id="3.30.450.190:FF:000002">
    <property type="entry name" value="Ras-related GTP-binding protein A"/>
    <property type="match status" value="1"/>
</dbReference>
<comment type="caution">
    <text evidence="17">The sequence shown here is derived from an EMBL/GenBank/DDBJ whole genome shotgun (WGS) entry which is preliminary data.</text>
</comment>
<dbReference type="GO" id="GO:1990131">
    <property type="term" value="C:Gtr1-Gtr2 GTPase complex"/>
    <property type="evidence" value="ECO:0007669"/>
    <property type="project" value="TreeGrafter"/>
</dbReference>
<sequence length="1556" mass="171631">MIFVQVNPGETFTIRTEDGHFQCITGPAQVPMVSPNGTMPPIFVPPGYISQAPSISATARTLLYPRMPLQVVEENGMRKVLILPHSMEFHPSLSPFPQYAPLYSPPHPSVLHHPHIYPAELSPRYIHQLPAVPIYTDQDVMCHNMSVPVCEDHLVKVQEEMQQMLKGGHGSGARAAPLIHSGPGPFSKGGQVAINNGLGKSHAGSAPLPTPPQLKHSGRTRATPPTDCNIKDPEEEMRRVQELLSTVCKPAVSEVTSHSVVLSWCSPLTKETEEDAGSSTCAHTGLLLSYELALSQSGTEGDFTLVYQGKDTTYTVEDLRPDTTYYARVCVACSLVKGAPSETVTFTTLYGVPDIPATPRLIHRTKSSISLQWRSPNDNGSKVTGFCLEYHEQGEQRAFKEVYSGLAKQYKVMRLMPSTKYAFRLAAKNNVGMSAFSAVLNCCTASCTASPPAPPSAARLKEAGAMWLSLEWSAPCGPASQDTLSYIVEMEEIGSSCGFLLKHRGEELSCTVRELRRFTAYRFRVVAANSEGHSQPSVAVEYRTQAEKPGRPDPPVLHVPAEPHRLHTVWEAPEDDGGSPVTTYVLELSHSGDKWDIVYRGPLRQYVCEGLQEGTWYRLRVYCQSQGGKSQVSESLSVMTAPLPPGPCQALHTTGRATSSEIPLSWDPPVWDGGAAVSQYCVEIAHSAEGSQEQVFQGTDAHCTVGQLLPGRTYLFWVKASNSAGWGPASEMCQACTTPGVPEQCNAPQLVLTTSTSVLATWETPVCNGAEVCMFRMAWGVEESALELLYSGPFSQHEVRDLQPATYYYCKVQAVNVIGAGLFSRVAIVTTPASVPAAVEHIEEVEEEPLGGVMAVTSLALQWKEPQCHGADITGYNIDIGEELPLCVGRTNYHILENLQPDTTYRIRVQAVNDVGAGPFSSTLRLQTAPAPPEPPLLECVVAGPQSLKLKWGESPGRSQSSRSTHYCLQVQAASDRPVCIYSGPCRTFKVQRLCEATAYCFSIQAHSESGPGPLSPPYTFSTTRSPPLQLRAPKLESVEGNKHMVTWEALQPMRGDPIVYALQLLRGREMEQLYKGPATSYAWVGQAGGGACHLRVCAIRQAQDGTELWGPWSLVVPVPITEVPNEAPPPGGCPRPHTERGWPLADESFATALLLCFVVLAVFFAVLLQYLVIERHFRNLGGWTPAHSASSAKEADHLPSTGKMGILSRESHKESFYSVLLMGKSGSGKTSMRSIIFANYIARDTRRLGATIDVEHSHVRFLGNLVLNLWDCGGQDTFMENYFTSQRDNIFRNVEVLIYVFDVESRELEKDMHYYQSCLEAILQNSPDAKVFCLVHKMDLVQEDQRDLIFKEREEDLKRLSRPLACTCFRTSIWDETLYKAWSSIVYQLIPNVQQLESNLRNFAQIIEADEVLLFERATFLVISHYQCKEQRDAHRFEKISNIIKQFKLSCSKLAASFQSMEVRNSNFAAFIDVFTSNTYVMVIMSDPSIRKAYSERFSGVLGGLHLRPPSSIFAMLGSILRSWREWMVPSTAYICECARHLTLPGGVCAKEMAP</sequence>
<dbReference type="InterPro" id="IPR039397">
    <property type="entry name" value="RagA/B"/>
</dbReference>
<proteinExistence type="inferred from homology"/>
<keyword evidence="12" id="KW-0458">Lysosome</keyword>
<protein>
    <recommendedName>
        <fullName evidence="16">Fibronectin type-III domain-containing protein</fullName>
    </recommendedName>
</protein>
<feature type="domain" description="Fibronectin type-III" evidence="16">
    <location>
        <begin position="644"/>
        <end position="740"/>
    </location>
</feature>
<dbReference type="FunFam" id="3.40.50.300:FF:000276">
    <property type="entry name" value="Ras-related GTP-binding protein A"/>
    <property type="match status" value="1"/>
</dbReference>
<reference evidence="17" key="1">
    <citation type="submission" date="2023-03" db="EMBL/GenBank/DDBJ databases">
        <title>Electrophorus voltai genome.</title>
        <authorList>
            <person name="Bian C."/>
        </authorList>
    </citation>
    <scope>NUCLEOTIDE SEQUENCE</scope>
    <source>
        <strain evidence="17">CB-2022</strain>
        <tissue evidence="17">Muscle</tissue>
    </source>
</reference>
<feature type="domain" description="Fibronectin type-III" evidence="16">
    <location>
        <begin position="838"/>
        <end position="931"/>
    </location>
</feature>
<feature type="domain" description="Fibronectin type-III" evidence="16">
    <location>
        <begin position="454"/>
        <end position="547"/>
    </location>
</feature>
<evidence type="ECO:0000256" key="13">
    <source>
        <dbReference type="ARBA" id="ARBA00049117"/>
    </source>
</evidence>
<evidence type="ECO:0000256" key="2">
    <source>
        <dbReference type="ARBA" id="ARBA00004371"/>
    </source>
</evidence>
<evidence type="ECO:0000256" key="7">
    <source>
        <dbReference type="ARBA" id="ARBA00022741"/>
    </source>
</evidence>
<dbReference type="GO" id="GO:0009267">
    <property type="term" value="P:cellular response to starvation"/>
    <property type="evidence" value="ECO:0007669"/>
    <property type="project" value="TreeGrafter"/>
</dbReference>
<keyword evidence="18" id="KW-1185">Reference proteome</keyword>
<dbReference type="CDD" id="cd11384">
    <property type="entry name" value="RagA_like"/>
    <property type="match status" value="1"/>
</dbReference>
<dbReference type="SMART" id="SM00060">
    <property type="entry name" value="FN3"/>
    <property type="match status" value="8"/>
</dbReference>
<dbReference type="GO" id="GO:0003924">
    <property type="term" value="F:GTPase activity"/>
    <property type="evidence" value="ECO:0007669"/>
    <property type="project" value="TreeGrafter"/>
</dbReference>
<feature type="domain" description="Fibronectin type-III" evidence="16">
    <location>
        <begin position="246"/>
        <end position="351"/>
    </location>
</feature>
<keyword evidence="10" id="KW-0342">GTP-binding</keyword>
<dbReference type="Pfam" id="PF04670">
    <property type="entry name" value="Gtr1_RagA"/>
    <property type="match status" value="1"/>
</dbReference>
<keyword evidence="15" id="KW-1133">Transmembrane helix</keyword>
<dbReference type="Gene3D" id="3.30.450.190">
    <property type="match status" value="1"/>
</dbReference>
<dbReference type="FunFam" id="2.60.40.10:FF:000373">
    <property type="entry name" value="fibronectin type-III domain-containing protein 3A isoform X1"/>
    <property type="match status" value="1"/>
</dbReference>
<dbReference type="EMBL" id="JAROKS010000004">
    <property type="protein sequence ID" value="KAK1804216.1"/>
    <property type="molecule type" value="Genomic_DNA"/>
</dbReference>
<evidence type="ECO:0000256" key="4">
    <source>
        <dbReference type="ARBA" id="ARBA00007756"/>
    </source>
</evidence>
<evidence type="ECO:0000256" key="5">
    <source>
        <dbReference type="ARBA" id="ARBA00022490"/>
    </source>
</evidence>
<evidence type="ECO:0000313" key="18">
    <source>
        <dbReference type="Proteomes" id="UP001239994"/>
    </source>
</evidence>
<dbReference type="Pfam" id="PF00041">
    <property type="entry name" value="fn3"/>
    <property type="match status" value="6"/>
</dbReference>
<evidence type="ECO:0000256" key="9">
    <source>
        <dbReference type="ARBA" id="ARBA00022843"/>
    </source>
</evidence>
<evidence type="ECO:0000256" key="12">
    <source>
        <dbReference type="ARBA" id="ARBA00023228"/>
    </source>
</evidence>
<dbReference type="Gene3D" id="2.60.40.10">
    <property type="entry name" value="Immunoglobulins"/>
    <property type="match status" value="8"/>
</dbReference>
<keyword evidence="5" id="KW-0963">Cytoplasm</keyword>
<feature type="domain" description="Fibronectin type-III" evidence="16">
    <location>
        <begin position="355"/>
        <end position="447"/>
    </location>
</feature>
<keyword evidence="8" id="KW-0378">Hydrolase</keyword>
<dbReference type="GO" id="GO:0010507">
    <property type="term" value="P:negative regulation of autophagy"/>
    <property type="evidence" value="ECO:0007669"/>
    <property type="project" value="TreeGrafter"/>
</dbReference>
<evidence type="ECO:0000256" key="15">
    <source>
        <dbReference type="SAM" id="Phobius"/>
    </source>
</evidence>
<keyword evidence="15" id="KW-0812">Transmembrane</keyword>
<comment type="subcellular location">
    <subcellularLocation>
        <location evidence="3">Cytoplasm</location>
    </subcellularLocation>
    <subcellularLocation>
        <location evidence="1">Endomembrane system</location>
    </subcellularLocation>
    <subcellularLocation>
        <location evidence="2">Lysosome</location>
    </subcellularLocation>
</comment>
<dbReference type="InterPro" id="IPR036116">
    <property type="entry name" value="FN3_sf"/>
</dbReference>
<dbReference type="InterPro" id="IPR013783">
    <property type="entry name" value="Ig-like_fold"/>
</dbReference>
<keyword evidence="7" id="KW-0547">Nucleotide-binding</keyword>
<evidence type="ECO:0000256" key="6">
    <source>
        <dbReference type="ARBA" id="ARBA00022499"/>
    </source>
</evidence>
<dbReference type="InterPro" id="IPR003961">
    <property type="entry name" value="FN3_dom"/>
</dbReference>
<dbReference type="GO" id="GO:0012505">
    <property type="term" value="C:endomembrane system"/>
    <property type="evidence" value="ECO:0007669"/>
    <property type="project" value="UniProtKB-SubCell"/>
</dbReference>
<feature type="transmembrane region" description="Helical" evidence="15">
    <location>
        <begin position="1150"/>
        <end position="1174"/>
    </location>
</feature>
<organism evidence="17 18">
    <name type="scientific">Electrophorus voltai</name>
    <dbReference type="NCBI Taxonomy" id="2609070"/>
    <lineage>
        <taxon>Eukaryota</taxon>
        <taxon>Metazoa</taxon>
        <taxon>Chordata</taxon>
        <taxon>Craniata</taxon>
        <taxon>Vertebrata</taxon>
        <taxon>Euteleostomi</taxon>
        <taxon>Actinopterygii</taxon>
        <taxon>Neopterygii</taxon>
        <taxon>Teleostei</taxon>
        <taxon>Ostariophysi</taxon>
        <taxon>Gymnotiformes</taxon>
        <taxon>Gymnotoidei</taxon>
        <taxon>Gymnotidae</taxon>
        <taxon>Electrophorus</taxon>
    </lineage>
</organism>
<evidence type="ECO:0000256" key="14">
    <source>
        <dbReference type="SAM" id="MobiDB-lite"/>
    </source>
</evidence>
<name>A0AAD8ZS56_9TELE</name>